<dbReference type="OrthoDB" id="6340809at2759"/>
<organism evidence="2 3">
    <name type="scientific">Cotesia typhae</name>
    <dbReference type="NCBI Taxonomy" id="2053667"/>
    <lineage>
        <taxon>Eukaryota</taxon>
        <taxon>Metazoa</taxon>
        <taxon>Ecdysozoa</taxon>
        <taxon>Arthropoda</taxon>
        <taxon>Hexapoda</taxon>
        <taxon>Insecta</taxon>
        <taxon>Pterygota</taxon>
        <taxon>Neoptera</taxon>
        <taxon>Endopterygota</taxon>
        <taxon>Hymenoptera</taxon>
        <taxon>Apocrita</taxon>
        <taxon>Ichneumonoidea</taxon>
        <taxon>Braconidae</taxon>
        <taxon>Microgastrinae</taxon>
        <taxon>Cotesia</taxon>
    </lineage>
</organism>
<comment type="caution">
    <text evidence="2">The sequence shown here is derived from an EMBL/GenBank/DDBJ whole genome shotgun (WGS) entry which is preliminary data.</text>
</comment>
<keyword evidence="3" id="KW-1185">Reference proteome</keyword>
<proteinExistence type="predicted"/>
<protein>
    <submittedName>
        <fullName evidence="2">Uncharacterized protein</fullName>
    </submittedName>
</protein>
<evidence type="ECO:0000313" key="2">
    <source>
        <dbReference type="EMBL" id="KAG8037770.1"/>
    </source>
</evidence>
<feature type="chain" id="PRO_5035226626" evidence="1">
    <location>
        <begin position="18"/>
        <end position="250"/>
    </location>
</feature>
<evidence type="ECO:0000313" key="3">
    <source>
        <dbReference type="Proteomes" id="UP000729913"/>
    </source>
</evidence>
<feature type="signal peptide" evidence="1">
    <location>
        <begin position="1"/>
        <end position="17"/>
    </location>
</feature>
<reference evidence="2" key="1">
    <citation type="submission" date="2020-03" db="EMBL/GenBank/DDBJ databases">
        <authorList>
            <person name="Chebbi M.A."/>
            <person name="Drezen J.M."/>
        </authorList>
    </citation>
    <scope>NUCLEOTIDE SEQUENCE</scope>
    <source>
        <tissue evidence="2">Whole body</tissue>
    </source>
</reference>
<reference evidence="2" key="2">
    <citation type="submission" date="2021-04" db="EMBL/GenBank/DDBJ databases">
        <title>Genome-wide patterns of bracovirus chromosomal integration into multiple host tissues during parasitism.</title>
        <authorList>
            <person name="Chebbi M.A.C."/>
        </authorList>
    </citation>
    <scope>NUCLEOTIDE SEQUENCE</scope>
    <source>
        <tissue evidence="2">Whole body</tissue>
    </source>
</reference>
<accession>A0A8J5UUS1</accession>
<name>A0A8J5UUS1_9HYME</name>
<dbReference type="EMBL" id="JAAOIC020000047">
    <property type="protein sequence ID" value="KAG8037770.1"/>
    <property type="molecule type" value="Genomic_DNA"/>
</dbReference>
<dbReference type="AlphaFoldDB" id="A0A8J5UUS1"/>
<evidence type="ECO:0000256" key="1">
    <source>
        <dbReference type="SAM" id="SignalP"/>
    </source>
</evidence>
<sequence>MSLFNCIVLIVISHAVAYFAFGESAAINSENESFNGVELTNKTSEQNDSSELRICSFDTPCGWYIYEKDQLDGFGKTFKSFLLNKCKCKDETYRCIRTWEKLSAQAYAYHCRQNSTKHDKLAPDHDIYSRNDDSYIALVHEEESQFFPIVKRDSTLSTRSCGATMPCGWLVYRLAGDQKQLTSFLLGSCKCDDGLRCVLEKEKLSTQAYLYYCRDTTSTDRLAPDHDILKPNEELYSLYSYIPKNIILMS</sequence>
<keyword evidence="1" id="KW-0732">Signal</keyword>
<gene>
    <name evidence="2" type="ORF">G9C98_005981</name>
</gene>
<dbReference type="Proteomes" id="UP000729913">
    <property type="component" value="Unassembled WGS sequence"/>
</dbReference>